<dbReference type="Proteomes" id="UP001316189">
    <property type="component" value="Chromosome"/>
</dbReference>
<protein>
    <submittedName>
        <fullName evidence="1">Uncharacterized protein</fullName>
    </submittedName>
</protein>
<proteinExistence type="predicted"/>
<reference evidence="1 2" key="1">
    <citation type="submission" date="2022-07" db="EMBL/GenBank/DDBJ databases">
        <title>Novel species in genus cellulomonas.</title>
        <authorList>
            <person name="Ye L."/>
        </authorList>
    </citation>
    <scope>NUCLEOTIDE SEQUENCE [LARGE SCALE GENOMIC DNA]</scope>
    <source>
        <strain evidence="2">zg-Y338</strain>
    </source>
</reference>
<keyword evidence="2" id="KW-1185">Reference proteome</keyword>
<name>A0ABY5KW31_9CELL</name>
<sequence length="60" mass="6856">MTSDPVFLVTDRLRTALEAAQVTGFQFDHVDVSTSEEFDAFFPGVELPPWHDAHHRRART</sequence>
<evidence type="ECO:0000313" key="2">
    <source>
        <dbReference type="Proteomes" id="UP001316189"/>
    </source>
</evidence>
<dbReference type="RefSeq" id="WP_227569237.1">
    <property type="nucleotide sequence ID" value="NZ_CP101988.1"/>
</dbReference>
<accession>A0ABY5KW31</accession>
<evidence type="ECO:0000313" key="1">
    <source>
        <dbReference type="EMBL" id="UUI73908.1"/>
    </source>
</evidence>
<organism evidence="1 2">
    <name type="scientific">Cellulomonas chengniuliangii</name>
    <dbReference type="NCBI Taxonomy" id="2968084"/>
    <lineage>
        <taxon>Bacteria</taxon>
        <taxon>Bacillati</taxon>
        <taxon>Actinomycetota</taxon>
        <taxon>Actinomycetes</taxon>
        <taxon>Micrococcales</taxon>
        <taxon>Cellulomonadaceae</taxon>
        <taxon>Cellulomonas</taxon>
    </lineage>
</organism>
<gene>
    <name evidence="1" type="ORF">NP064_08595</name>
</gene>
<dbReference type="EMBL" id="CP101988">
    <property type="protein sequence ID" value="UUI73908.1"/>
    <property type="molecule type" value="Genomic_DNA"/>
</dbReference>